<evidence type="ECO:0000313" key="8">
    <source>
        <dbReference type="EMBL" id="CAE0056662.1"/>
    </source>
</evidence>
<dbReference type="PRINTS" id="PR00721">
    <property type="entry name" value="STOMATIN"/>
</dbReference>
<feature type="domain" description="Band 7" evidence="5">
    <location>
        <begin position="57"/>
        <end position="215"/>
    </location>
</feature>
<dbReference type="GO" id="GO:0098552">
    <property type="term" value="C:side of membrane"/>
    <property type="evidence" value="ECO:0007669"/>
    <property type="project" value="UniProtKB-ARBA"/>
</dbReference>
<dbReference type="PANTHER" id="PTHR43327:SF10">
    <property type="entry name" value="STOMATIN-LIKE PROTEIN 2, MITOCHONDRIAL"/>
    <property type="match status" value="1"/>
</dbReference>
<dbReference type="GO" id="GO:0005739">
    <property type="term" value="C:mitochondrion"/>
    <property type="evidence" value="ECO:0007669"/>
    <property type="project" value="UniProtKB-SubCell"/>
</dbReference>
<gene>
    <name evidence="6" type="ORF">RMAR00112_LOCUS24699</name>
    <name evidence="7" type="ORF">RMAR00112_LOCUS24705</name>
    <name evidence="8" type="ORF">RMAR00112_LOCUS24708</name>
</gene>
<dbReference type="CDD" id="cd08829">
    <property type="entry name" value="SPFH_paraslipin"/>
    <property type="match status" value="1"/>
</dbReference>
<dbReference type="InterPro" id="IPR032435">
    <property type="entry name" value="STML2-like_C"/>
</dbReference>
<evidence type="ECO:0000256" key="1">
    <source>
        <dbReference type="ARBA" id="ARBA00004173"/>
    </source>
</evidence>
<accession>A0A7S3A0X3</accession>
<dbReference type="GO" id="GO:0007005">
    <property type="term" value="P:mitochondrion organization"/>
    <property type="evidence" value="ECO:0007669"/>
    <property type="project" value="TreeGrafter"/>
</dbReference>
<dbReference type="AlphaFoldDB" id="A0A7S3A0X3"/>
<feature type="region of interest" description="Disordered" evidence="4">
    <location>
        <begin position="343"/>
        <end position="367"/>
    </location>
</feature>
<evidence type="ECO:0000256" key="2">
    <source>
        <dbReference type="ARBA" id="ARBA00008164"/>
    </source>
</evidence>
<organism evidence="6">
    <name type="scientific">Rhodosorus marinus</name>
    <dbReference type="NCBI Taxonomy" id="101924"/>
    <lineage>
        <taxon>Eukaryota</taxon>
        <taxon>Rhodophyta</taxon>
        <taxon>Stylonematophyceae</taxon>
        <taxon>Stylonematales</taxon>
        <taxon>Stylonemataceae</taxon>
        <taxon>Rhodosorus</taxon>
    </lineage>
</organism>
<comment type="similarity">
    <text evidence="2">Belongs to the band 7/mec-2 family.</text>
</comment>
<proteinExistence type="inferred from homology"/>
<dbReference type="InterPro" id="IPR050710">
    <property type="entry name" value="Band7/mec-2_domain"/>
</dbReference>
<dbReference type="SUPFAM" id="SSF117892">
    <property type="entry name" value="Band 7/SPFH domain"/>
    <property type="match status" value="1"/>
</dbReference>
<dbReference type="GO" id="GO:0005886">
    <property type="term" value="C:plasma membrane"/>
    <property type="evidence" value="ECO:0007669"/>
    <property type="project" value="UniProtKB-ARBA"/>
</dbReference>
<dbReference type="Pfam" id="PF01145">
    <property type="entry name" value="Band_7"/>
    <property type="match status" value="1"/>
</dbReference>
<dbReference type="EMBL" id="HBHW01032120">
    <property type="protein sequence ID" value="CAE0056653.1"/>
    <property type="molecule type" value="Transcribed_RNA"/>
</dbReference>
<name>A0A7S3A0X3_9RHOD</name>
<dbReference type="InterPro" id="IPR036013">
    <property type="entry name" value="Band_7/SPFH_dom_sf"/>
</dbReference>
<sequence>MYHAPLARFVFRRAELVGSIGYGRRNLHRTGVVLRTFRGGDGSISPSRSRKALPMNLGIIVVPQQSNYIVERFGKFYRLLHPGIEFLIPLVDQVAYTHSLKEEALSIPNQTAVTRDNVTITIDGVLYVKVEDAYNASYGVEDPHQALSLLAQTTMRSELGKLTLDKTFEERETLNELIVNRINKAAKPWGIRCIRYEIRDIHPPEGVRRAMELQAEAERRKRAQILDSEAEMQSDINVAEGHKKAMILTSEAEKVEKVNQGRGEANAILARMRAISESLDLISSAVNANEKGRQAVKLRIVEQYIHSFREIVGKTNSIVVPGGKGGSDVSSFVAQAITLATKLSNPVPDEGEEGEANESGREYGSNS</sequence>
<comment type="subcellular location">
    <subcellularLocation>
        <location evidence="1">Mitochondrion</location>
    </subcellularLocation>
</comment>
<evidence type="ECO:0000256" key="3">
    <source>
        <dbReference type="ARBA" id="ARBA00023128"/>
    </source>
</evidence>
<dbReference type="Gene3D" id="3.30.479.30">
    <property type="entry name" value="Band 7 domain"/>
    <property type="match status" value="1"/>
</dbReference>
<dbReference type="EMBL" id="HBHW01032130">
    <property type="protein sequence ID" value="CAE0056662.1"/>
    <property type="molecule type" value="Transcribed_RNA"/>
</dbReference>
<dbReference type="EMBL" id="HBHW01032127">
    <property type="protein sequence ID" value="CAE0056659.1"/>
    <property type="molecule type" value="Transcribed_RNA"/>
</dbReference>
<evidence type="ECO:0000313" key="6">
    <source>
        <dbReference type="EMBL" id="CAE0056653.1"/>
    </source>
</evidence>
<reference evidence="6" key="1">
    <citation type="submission" date="2021-01" db="EMBL/GenBank/DDBJ databases">
        <authorList>
            <person name="Corre E."/>
            <person name="Pelletier E."/>
            <person name="Niang G."/>
            <person name="Scheremetjew M."/>
            <person name="Finn R."/>
            <person name="Kale V."/>
            <person name="Holt S."/>
            <person name="Cochrane G."/>
            <person name="Meng A."/>
            <person name="Brown T."/>
            <person name="Cohen L."/>
        </authorList>
    </citation>
    <scope>NUCLEOTIDE SEQUENCE</scope>
    <source>
        <strain evidence="6">CCMP 769</strain>
    </source>
</reference>
<dbReference type="InterPro" id="IPR001107">
    <property type="entry name" value="Band_7"/>
</dbReference>
<evidence type="ECO:0000259" key="5">
    <source>
        <dbReference type="SMART" id="SM00244"/>
    </source>
</evidence>
<dbReference type="PANTHER" id="PTHR43327">
    <property type="entry name" value="STOMATIN-LIKE PROTEIN 2, MITOCHONDRIAL"/>
    <property type="match status" value="1"/>
</dbReference>
<dbReference type="SMART" id="SM00244">
    <property type="entry name" value="PHB"/>
    <property type="match status" value="1"/>
</dbReference>
<dbReference type="Pfam" id="PF16200">
    <property type="entry name" value="Band_7_C"/>
    <property type="match status" value="1"/>
</dbReference>
<dbReference type="InterPro" id="IPR001972">
    <property type="entry name" value="Stomatin_HflK_fam"/>
</dbReference>
<protein>
    <recommendedName>
        <fullName evidence="5">Band 7 domain-containing protein</fullName>
    </recommendedName>
</protein>
<keyword evidence="3" id="KW-0496">Mitochondrion</keyword>
<dbReference type="FunFam" id="3.30.479.30:FF:000004">
    <property type="entry name" value="Putative membrane protease family, stomatin"/>
    <property type="match status" value="1"/>
</dbReference>
<evidence type="ECO:0000313" key="7">
    <source>
        <dbReference type="EMBL" id="CAE0056659.1"/>
    </source>
</evidence>
<evidence type="ECO:0000256" key="4">
    <source>
        <dbReference type="SAM" id="MobiDB-lite"/>
    </source>
</evidence>